<sequence length="53" mass="5870">MFAALTDVTEKNGIPSQYAHITSGAQDAANQHDKHELAMYLTWTPLLRSKTVP</sequence>
<gene>
    <name evidence="1" type="ORF">NCTC11470_03345</name>
</gene>
<dbReference type="AlphaFoldDB" id="A0A380PXI1"/>
<evidence type="ECO:0000313" key="2">
    <source>
        <dbReference type="Proteomes" id="UP000254835"/>
    </source>
</evidence>
<protein>
    <submittedName>
        <fullName evidence="1">Uncharacterized protein</fullName>
    </submittedName>
</protein>
<proteinExistence type="predicted"/>
<evidence type="ECO:0000313" key="1">
    <source>
        <dbReference type="EMBL" id="SUP78231.1"/>
    </source>
</evidence>
<dbReference type="Proteomes" id="UP000254835">
    <property type="component" value="Unassembled WGS sequence"/>
</dbReference>
<accession>A0A380PXI1</accession>
<reference evidence="1 2" key="1">
    <citation type="submission" date="2018-06" db="EMBL/GenBank/DDBJ databases">
        <authorList>
            <consortium name="Pathogen Informatics"/>
            <person name="Doyle S."/>
        </authorList>
    </citation>
    <scope>NUCLEOTIDE SEQUENCE [LARGE SCALE GENOMIC DNA]</scope>
    <source>
        <strain evidence="1 2">NCTC11470</strain>
    </source>
</reference>
<name>A0A380PXI1_YERFR</name>
<dbReference type="EMBL" id="UHJA01000001">
    <property type="protein sequence ID" value="SUP78231.1"/>
    <property type="molecule type" value="Genomic_DNA"/>
</dbReference>
<organism evidence="1 2">
    <name type="scientific">Yersinia frederiksenii</name>
    <dbReference type="NCBI Taxonomy" id="29484"/>
    <lineage>
        <taxon>Bacteria</taxon>
        <taxon>Pseudomonadati</taxon>
        <taxon>Pseudomonadota</taxon>
        <taxon>Gammaproteobacteria</taxon>
        <taxon>Enterobacterales</taxon>
        <taxon>Yersiniaceae</taxon>
        <taxon>Yersinia</taxon>
    </lineage>
</organism>